<sequence>MSYIPALRTYTFKSATAAQTFLPFFKNAAYSLKQNHNVITTGVFRSTTNPAQVIAMVHYPITSQPGEIIKSYLTSEAFVKDTMGMDMKANVERVEEEILEVVEFE</sequence>
<evidence type="ECO:0000313" key="2">
    <source>
        <dbReference type="Proteomes" id="UP000070133"/>
    </source>
</evidence>
<evidence type="ECO:0000313" key="1">
    <source>
        <dbReference type="EMBL" id="KXS94029.1"/>
    </source>
</evidence>
<proteinExistence type="predicted"/>
<protein>
    <recommendedName>
        <fullName evidence="3">NIPSNAP domain-containing protein</fullName>
    </recommendedName>
</protein>
<dbReference type="Proteomes" id="UP000070133">
    <property type="component" value="Unassembled WGS sequence"/>
</dbReference>
<comment type="caution">
    <text evidence="1">The sequence shown here is derived from an EMBL/GenBank/DDBJ whole genome shotgun (WGS) entry which is preliminary data.</text>
</comment>
<gene>
    <name evidence="1" type="ORF">AC578_1700</name>
</gene>
<dbReference type="EMBL" id="LFZN01000338">
    <property type="protein sequence ID" value="KXS94029.1"/>
    <property type="molecule type" value="Genomic_DNA"/>
</dbReference>
<organism evidence="1 2">
    <name type="scientific">Pseudocercospora eumusae</name>
    <dbReference type="NCBI Taxonomy" id="321146"/>
    <lineage>
        <taxon>Eukaryota</taxon>
        <taxon>Fungi</taxon>
        <taxon>Dikarya</taxon>
        <taxon>Ascomycota</taxon>
        <taxon>Pezizomycotina</taxon>
        <taxon>Dothideomycetes</taxon>
        <taxon>Dothideomycetidae</taxon>
        <taxon>Mycosphaerellales</taxon>
        <taxon>Mycosphaerellaceae</taxon>
        <taxon>Pseudocercospora</taxon>
    </lineage>
</organism>
<dbReference type="OrthoDB" id="5521299at2759"/>
<reference evidence="1 2" key="1">
    <citation type="submission" date="2015-07" db="EMBL/GenBank/DDBJ databases">
        <title>Comparative genomics of the Sigatoka disease complex on banana suggests a link between parallel evolutionary changes in Pseudocercospora fijiensis and Pseudocercospora eumusae and increased virulence on the banana host.</title>
        <authorList>
            <person name="Chang T.-C."/>
            <person name="Salvucci A."/>
            <person name="Crous P.W."/>
            <person name="Stergiopoulos I."/>
        </authorList>
    </citation>
    <scope>NUCLEOTIDE SEQUENCE [LARGE SCALE GENOMIC DNA]</scope>
    <source>
        <strain evidence="1 2">CBS 114824</strain>
    </source>
</reference>
<evidence type="ECO:0008006" key="3">
    <source>
        <dbReference type="Google" id="ProtNLM"/>
    </source>
</evidence>
<name>A0A139GV17_9PEZI</name>
<keyword evidence="2" id="KW-1185">Reference proteome</keyword>
<accession>A0A139GV17</accession>
<dbReference type="AlphaFoldDB" id="A0A139GV17"/>